<dbReference type="EMBL" id="BTFZ01000011">
    <property type="protein sequence ID" value="GMM36868.1"/>
    <property type="molecule type" value="Genomic_DNA"/>
</dbReference>
<dbReference type="Pfam" id="PF09420">
    <property type="entry name" value="Nop16"/>
    <property type="match status" value="1"/>
</dbReference>
<comment type="caution">
    <text evidence="8">The sequence shown here is derived from an EMBL/GenBank/DDBJ whole genome shotgun (WGS) entry which is preliminary data.</text>
</comment>
<dbReference type="RefSeq" id="XP_064853864.1">
    <property type="nucleotide sequence ID" value="XM_064997792.1"/>
</dbReference>
<reference evidence="8 9" key="1">
    <citation type="journal article" date="2023" name="Elife">
        <title>Identification of key yeast species and microbe-microbe interactions impacting larval growth of Drosophila in the wild.</title>
        <authorList>
            <person name="Mure A."/>
            <person name="Sugiura Y."/>
            <person name="Maeda R."/>
            <person name="Honda K."/>
            <person name="Sakurai N."/>
            <person name="Takahashi Y."/>
            <person name="Watada M."/>
            <person name="Katoh T."/>
            <person name="Gotoh A."/>
            <person name="Gotoh Y."/>
            <person name="Taniguchi I."/>
            <person name="Nakamura K."/>
            <person name="Hayashi T."/>
            <person name="Katayama T."/>
            <person name="Uemura T."/>
            <person name="Hattori Y."/>
        </authorList>
    </citation>
    <scope>NUCLEOTIDE SEQUENCE [LARGE SCALE GENOMIC DNA]</scope>
    <source>
        <strain evidence="8 9">SC-9</strain>
    </source>
</reference>
<keyword evidence="5" id="KW-0690">Ribosome biogenesis</keyword>
<evidence type="ECO:0000256" key="5">
    <source>
        <dbReference type="ARBA" id="ARBA00022517"/>
    </source>
</evidence>
<feature type="compositionally biased region" description="Acidic residues" evidence="7">
    <location>
        <begin position="75"/>
        <end position="96"/>
    </location>
</feature>
<evidence type="ECO:0000256" key="7">
    <source>
        <dbReference type="SAM" id="MobiDB-lite"/>
    </source>
</evidence>
<dbReference type="Proteomes" id="UP001360560">
    <property type="component" value="Unassembled WGS sequence"/>
</dbReference>
<gene>
    <name evidence="8" type="ORF">DASC09_041930</name>
</gene>
<dbReference type="GeneID" id="90074843"/>
<evidence type="ECO:0000313" key="9">
    <source>
        <dbReference type="Proteomes" id="UP001360560"/>
    </source>
</evidence>
<dbReference type="GO" id="GO:0005730">
    <property type="term" value="C:nucleolus"/>
    <property type="evidence" value="ECO:0007669"/>
    <property type="project" value="UniProtKB-SubCell"/>
</dbReference>
<comment type="similarity">
    <text evidence="3">Belongs to the NOP16 family.</text>
</comment>
<evidence type="ECO:0000256" key="1">
    <source>
        <dbReference type="ARBA" id="ARBA00002889"/>
    </source>
</evidence>
<dbReference type="InterPro" id="IPR019002">
    <property type="entry name" value="Ribosome_biogenesis_Nop16"/>
</dbReference>
<comment type="subcellular location">
    <subcellularLocation>
        <location evidence="2">Nucleus</location>
        <location evidence="2">Nucleolus</location>
    </subcellularLocation>
</comment>
<proteinExistence type="inferred from homology"/>
<evidence type="ECO:0000256" key="4">
    <source>
        <dbReference type="ARBA" id="ARBA00015522"/>
    </source>
</evidence>
<name>A0AAV5QRV0_9ASCO</name>
<dbReference type="AlphaFoldDB" id="A0AAV5QRV0"/>
<sequence length="231" mass="26723">MVSVRKRKMNRSSVRKATRRVKDKHRKINVRGNPIIAANWDYDATLAQNYKRLGLAVKLETPAGGVEKDFTKDDDKEEEEEEEEEEEDKDDDEEEGEKPQAAESSNSKGDIDASEIPHGEARIIKDGAGKIIKVIHGTKRVDIESDSEDEYAPVKPKTKVVEELEAYANRELITTERYQSTREQDWLKELYEKYGDDYEAMKWDKKLNINQNSAGDLKKKFKKWKKTNKIT</sequence>
<organism evidence="8 9">
    <name type="scientific">Saccharomycopsis crataegensis</name>
    <dbReference type="NCBI Taxonomy" id="43959"/>
    <lineage>
        <taxon>Eukaryota</taxon>
        <taxon>Fungi</taxon>
        <taxon>Dikarya</taxon>
        <taxon>Ascomycota</taxon>
        <taxon>Saccharomycotina</taxon>
        <taxon>Saccharomycetes</taxon>
        <taxon>Saccharomycopsidaceae</taxon>
        <taxon>Saccharomycopsis</taxon>
    </lineage>
</organism>
<evidence type="ECO:0000313" key="8">
    <source>
        <dbReference type="EMBL" id="GMM36868.1"/>
    </source>
</evidence>
<dbReference type="GO" id="GO:0042273">
    <property type="term" value="P:ribosomal large subunit biogenesis"/>
    <property type="evidence" value="ECO:0007669"/>
    <property type="project" value="TreeGrafter"/>
</dbReference>
<accession>A0AAV5QRV0</accession>
<feature type="region of interest" description="Disordered" evidence="7">
    <location>
        <begin position="62"/>
        <end position="117"/>
    </location>
</feature>
<dbReference type="PANTHER" id="PTHR13243:SF1">
    <property type="entry name" value="NUCLEOLAR PROTEIN 16"/>
    <property type="match status" value="1"/>
</dbReference>
<evidence type="ECO:0000256" key="2">
    <source>
        <dbReference type="ARBA" id="ARBA00004604"/>
    </source>
</evidence>
<protein>
    <recommendedName>
        <fullName evidence="4">Nucleolar protein 16</fullName>
    </recommendedName>
</protein>
<keyword evidence="6" id="KW-0539">Nucleus</keyword>
<keyword evidence="9" id="KW-1185">Reference proteome</keyword>
<comment type="function">
    <text evidence="1">Involved in the biogenesis of the 60S ribosomal subunit.</text>
</comment>
<evidence type="ECO:0000256" key="6">
    <source>
        <dbReference type="ARBA" id="ARBA00023242"/>
    </source>
</evidence>
<evidence type="ECO:0000256" key="3">
    <source>
        <dbReference type="ARBA" id="ARBA00008479"/>
    </source>
</evidence>
<dbReference type="PANTHER" id="PTHR13243">
    <property type="entry name" value="HSPC111 PROTEIN-RELATED"/>
    <property type="match status" value="1"/>
</dbReference>
<feature type="region of interest" description="Disordered" evidence="7">
    <location>
        <begin position="1"/>
        <end position="28"/>
    </location>
</feature>